<evidence type="ECO:0000313" key="7">
    <source>
        <dbReference type="Proteomes" id="UP000007844"/>
    </source>
</evidence>
<keyword evidence="3" id="KW-0804">Transcription</keyword>
<keyword evidence="7" id="KW-1185">Reference proteome</keyword>
<dbReference type="Gene3D" id="1.10.357.10">
    <property type="entry name" value="Tetracycline Repressor, domain 2"/>
    <property type="match status" value="1"/>
</dbReference>
<dbReference type="GO" id="GO:0003700">
    <property type="term" value="F:DNA-binding transcription factor activity"/>
    <property type="evidence" value="ECO:0007669"/>
    <property type="project" value="TreeGrafter"/>
</dbReference>
<dbReference type="eggNOG" id="COG1309">
    <property type="taxonomic scope" value="Bacteria"/>
</dbReference>
<name>F3YYS0_DESAF</name>
<reference evidence="6 7" key="1">
    <citation type="journal article" date="2011" name="J. Bacteriol.">
        <title>Genome sequence of the mercury-methylating and pleomorphic Desulfovibrio africanus Strain Walvis Bay.</title>
        <authorList>
            <person name="Brown S.D."/>
            <person name="Wall J.D."/>
            <person name="Kucken A.M."/>
            <person name="Gilmour C.C."/>
            <person name="Podar M."/>
            <person name="Brandt C.C."/>
            <person name="Teshima H."/>
            <person name="Detter J.C."/>
            <person name="Han C.S."/>
            <person name="Land M.L."/>
            <person name="Lucas S."/>
            <person name="Han J."/>
            <person name="Pennacchio L."/>
            <person name="Nolan M."/>
            <person name="Pitluck S."/>
            <person name="Woyke T."/>
            <person name="Goodwin L."/>
            <person name="Palumbo A.V."/>
            <person name="Elias D.A."/>
        </authorList>
    </citation>
    <scope>NUCLEOTIDE SEQUENCE [LARGE SCALE GENOMIC DNA]</scope>
    <source>
        <strain evidence="6 7">Walvis Bay</strain>
    </source>
</reference>
<keyword evidence="2 4" id="KW-0238">DNA-binding</keyword>
<evidence type="ECO:0000256" key="2">
    <source>
        <dbReference type="ARBA" id="ARBA00023125"/>
    </source>
</evidence>
<proteinExistence type="predicted"/>
<evidence type="ECO:0000313" key="6">
    <source>
        <dbReference type="EMBL" id="EGJ51896.1"/>
    </source>
</evidence>
<dbReference type="InterPro" id="IPR009057">
    <property type="entry name" value="Homeodomain-like_sf"/>
</dbReference>
<dbReference type="Pfam" id="PF17932">
    <property type="entry name" value="TetR_C_24"/>
    <property type="match status" value="1"/>
</dbReference>
<dbReference type="InterPro" id="IPR036271">
    <property type="entry name" value="Tet_transcr_reg_TetR-rel_C_sf"/>
</dbReference>
<feature type="DNA-binding region" description="H-T-H motif" evidence="4">
    <location>
        <begin position="27"/>
        <end position="46"/>
    </location>
</feature>
<organism evidence="6 7">
    <name type="scientific">Desulfocurvibacter africanus subsp. africanus str. Walvis Bay</name>
    <dbReference type="NCBI Taxonomy" id="690850"/>
    <lineage>
        <taxon>Bacteria</taxon>
        <taxon>Pseudomonadati</taxon>
        <taxon>Thermodesulfobacteriota</taxon>
        <taxon>Desulfovibrionia</taxon>
        <taxon>Desulfovibrionales</taxon>
        <taxon>Desulfovibrionaceae</taxon>
        <taxon>Desulfocurvibacter</taxon>
    </lineage>
</organism>
<evidence type="ECO:0000256" key="1">
    <source>
        <dbReference type="ARBA" id="ARBA00023015"/>
    </source>
</evidence>
<gene>
    <name evidence="6" type="ORF">Desaf_3619</name>
</gene>
<dbReference type="RefSeq" id="WP_014261509.1">
    <property type="nucleotide sequence ID" value="NC_016629.1"/>
</dbReference>
<dbReference type="GO" id="GO:0000976">
    <property type="term" value="F:transcription cis-regulatory region binding"/>
    <property type="evidence" value="ECO:0007669"/>
    <property type="project" value="TreeGrafter"/>
</dbReference>
<dbReference type="PROSITE" id="PS50977">
    <property type="entry name" value="HTH_TETR_2"/>
    <property type="match status" value="1"/>
</dbReference>
<accession>F3YYS0</accession>
<dbReference type="STRING" id="690850.Desaf_3619"/>
<dbReference type="PANTHER" id="PTHR30055:SF234">
    <property type="entry name" value="HTH-TYPE TRANSCRIPTIONAL REGULATOR BETI"/>
    <property type="match status" value="1"/>
</dbReference>
<dbReference type="Pfam" id="PF00440">
    <property type="entry name" value="TetR_N"/>
    <property type="match status" value="1"/>
</dbReference>
<dbReference type="HOGENOM" id="CLU_069356_12_1_7"/>
<dbReference type="InterPro" id="IPR041490">
    <property type="entry name" value="KstR2_TetR_C"/>
</dbReference>
<evidence type="ECO:0000256" key="4">
    <source>
        <dbReference type="PROSITE-ProRule" id="PRU00335"/>
    </source>
</evidence>
<dbReference type="SUPFAM" id="SSF46689">
    <property type="entry name" value="Homeodomain-like"/>
    <property type="match status" value="1"/>
</dbReference>
<keyword evidence="1" id="KW-0805">Transcription regulation</keyword>
<dbReference type="EMBL" id="CP003221">
    <property type="protein sequence ID" value="EGJ51896.1"/>
    <property type="molecule type" value="Genomic_DNA"/>
</dbReference>
<dbReference type="SUPFAM" id="SSF48498">
    <property type="entry name" value="Tetracyclin repressor-like, C-terminal domain"/>
    <property type="match status" value="1"/>
</dbReference>
<dbReference type="Proteomes" id="UP000007844">
    <property type="component" value="Chromosome"/>
</dbReference>
<evidence type="ECO:0000256" key="3">
    <source>
        <dbReference type="ARBA" id="ARBA00023163"/>
    </source>
</evidence>
<sequence>MPPSNKRTLIMAAAEKLFTSRRFHEITLDDIAREAHVGKGTIYTHFRDKNDLFFQVTTSGLDDLCDLLRLRVSSAAPFAQQLQEACEEVCSFFAKRRELFRMIQSEEARMAFNHGELRERWMHRRLNLVEAMADVLRRGVSTGLVRADITAEFQAELLLGMLRAVTRSAGNGVVDPQRYSLMLDVFINGAGLGPTGGPEAPTGVLVE</sequence>
<dbReference type="KEGG" id="daf:Desaf_3619"/>
<dbReference type="InterPro" id="IPR001647">
    <property type="entry name" value="HTH_TetR"/>
</dbReference>
<dbReference type="InterPro" id="IPR050109">
    <property type="entry name" value="HTH-type_TetR-like_transc_reg"/>
</dbReference>
<dbReference type="PANTHER" id="PTHR30055">
    <property type="entry name" value="HTH-TYPE TRANSCRIPTIONAL REGULATOR RUTR"/>
    <property type="match status" value="1"/>
</dbReference>
<dbReference type="AlphaFoldDB" id="F3YYS0"/>
<dbReference type="Gene3D" id="1.10.10.60">
    <property type="entry name" value="Homeodomain-like"/>
    <property type="match status" value="1"/>
</dbReference>
<feature type="domain" description="HTH tetR-type" evidence="5">
    <location>
        <begin position="4"/>
        <end position="64"/>
    </location>
</feature>
<dbReference type="PRINTS" id="PR00455">
    <property type="entry name" value="HTHTETR"/>
</dbReference>
<protein>
    <submittedName>
        <fullName evidence="6">Transcriptional regulator, TetR family</fullName>
    </submittedName>
</protein>
<evidence type="ECO:0000259" key="5">
    <source>
        <dbReference type="PROSITE" id="PS50977"/>
    </source>
</evidence>